<dbReference type="RefSeq" id="XP_066675348.1">
    <property type="nucleotide sequence ID" value="XM_066805575.1"/>
</dbReference>
<keyword evidence="2" id="KW-0812">Transmembrane</keyword>
<sequence>MASPSSSGSQSPGVQVQSVEVNVGLDGSEYAMSERAQAESSRAYLMDLRGDGSSRRIIQGPEHLEAEMRKSVINGNARLLVVHGLPVDYIELLRDISWVEADVVDSMSRRRPSRNPWKDDYVLCYEYPEQLVDKRCDTQMSSLDLSLPKGSPSLDLLDDPPRYSISQSNGQVAICRATLRACQEERHVLFLDRCLWRDASHLGKGVNGSFVTKPCACNNNSAHGWDLDGATRSEEEASLEHRIWEYLNKTRIWETPISAGHIPRAAGLKACFAQCVYASWAELLDSLTLGGDMRKYMNFLQHIQRSLERNIDAEKAIPGQKFTGPDWRELLERVERKVRLAAQLSPAAVIQMPAAAPEQPAAEVVGSKPKEEPTSPEAEENKRSLDRVAYLGGVLLPMTIVSGILAMGDTFGPTGDMFYVFWATAVPLTLLTLAIIYADSIRRVEVWIEEAQSTYDAQAAAAAAAAAASGGLLGRMKKKPLLQQGAAATPDLEQAVPYSETVTVDYGVAGVAEAATIRIGEPVTYMAEEPVIMGQAGEQSGVDGSEPRVWKKEELGWLGAWKTILGIYKLQDMKKHPWHIHTHAKTTTTTTTLE</sequence>
<dbReference type="EMBL" id="JAQQWN010000002">
    <property type="protein sequence ID" value="KAK8094575.1"/>
    <property type="molecule type" value="Genomic_DNA"/>
</dbReference>
<feature type="region of interest" description="Disordered" evidence="1">
    <location>
        <begin position="360"/>
        <end position="382"/>
    </location>
</feature>
<keyword evidence="2" id="KW-0472">Membrane</keyword>
<comment type="caution">
    <text evidence="3">The sequence shown here is derived from an EMBL/GenBank/DDBJ whole genome shotgun (WGS) entry which is preliminary data.</text>
</comment>
<evidence type="ECO:0000313" key="3">
    <source>
        <dbReference type="EMBL" id="KAK8094575.1"/>
    </source>
</evidence>
<gene>
    <name evidence="3" type="ORF">PG997_001260</name>
</gene>
<keyword evidence="2" id="KW-1133">Transmembrane helix</keyword>
<organism evidence="3 4">
    <name type="scientific">Apiospora hydei</name>
    <dbReference type="NCBI Taxonomy" id="1337664"/>
    <lineage>
        <taxon>Eukaryota</taxon>
        <taxon>Fungi</taxon>
        <taxon>Dikarya</taxon>
        <taxon>Ascomycota</taxon>
        <taxon>Pezizomycotina</taxon>
        <taxon>Sordariomycetes</taxon>
        <taxon>Xylariomycetidae</taxon>
        <taxon>Amphisphaeriales</taxon>
        <taxon>Apiosporaceae</taxon>
        <taxon>Apiospora</taxon>
    </lineage>
</organism>
<evidence type="ECO:0000256" key="1">
    <source>
        <dbReference type="SAM" id="MobiDB-lite"/>
    </source>
</evidence>
<protein>
    <submittedName>
        <fullName evidence="3">Uncharacterized protein</fullName>
    </submittedName>
</protein>
<keyword evidence="4" id="KW-1185">Reference proteome</keyword>
<dbReference type="GeneID" id="92038635"/>
<name>A0ABR1XD43_9PEZI</name>
<accession>A0ABR1XD43</accession>
<feature type="transmembrane region" description="Helical" evidence="2">
    <location>
        <begin position="388"/>
        <end position="407"/>
    </location>
</feature>
<feature type="compositionally biased region" description="Basic and acidic residues" evidence="1">
    <location>
        <begin position="368"/>
        <end position="382"/>
    </location>
</feature>
<reference evidence="3 4" key="1">
    <citation type="submission" date="2023-01" db="EMBL/GenBank/DDBJ databases">
        <title>Analysis of 21 Apiospora genomes using comparative genomics revels a genus with tremendous synthesis potential of carbohydrate active enzymes and secondary metabolites.</title>
        <authorList>
            <person name="Sorensen T."/>
        </authorList>
    </citation>
    <scope>NUCLEOTIDE SEQUENCE [LARGE SCALE GENOMIC DNA]</scope>
    <source>
        <strain evidence="3 4">CBS 114990</strain>
    </source>
</reference>
<evidence type="ECO:0000313" key="4">
    <source>
        <dbReference type="Proteomes" id="UP001433268"/>
    </source>
</evidence>
<proteinExistence type="predicted"/>
<evidence type="ECO:0000256" key="2">
    <source>
        <dbReference type="SAM" id="Phobius"/>
    </source>
</evidence>
<dbReference type="Proteomes" id="UP001433268">
    <property type="component" value="Unassembled WGS sequence"/>
</dbReference>
<feature type="transmembrane region" description="Helical" evidence="2">
    <location>
        <begin position="419"/>
        <end position="438"/>
    </location>
</feature>